<dbReference type="Proteomes" id="UP000279833">
    <property type="component" value="Unassembled WGS sequence"/>
</dbReference>
<evidence type="ECO:0000313" key="1">
    <source>
        <dbReference type="EMBL" id="VDP28661.1"/>
    </source>
</evidence>
<protein>
    <submittedName>
        <fullName evidence="3">Sema domain-containing protein</fullName>
    </submittedName>
</protein>
<dbReference type="EMBL" id="UZAK01032549">
    <property type="protein sequence ID" value="VDP28661.1"/>
    <property type="molecule type" value="Genomic_DNA"/>
</dbReference>
<accession>A0A183JZ09</accession>
<proteinExistence type="predicted"/>
<name>A0A183JZ09_9TREM</name>
<evidence type="ECO:0000313" key="3">
    <source>
        <dbReference type="WBParaSite" id="SCUD_0000796601-mRNA-1"/>
    </source>
</evidence>
<organism evidence="3">
    <name type="scientific">Schistosoma curassoni</name>
    <dbReference type="NCBI Taxonomy" id="6186"/>
    <lineage>
        <taxon>Eukaryota</taxon>
        <taxon>Metazoa</taxon>
        <taxon>Spiralia</taxon>
        <taxon>Lophotrochozoa</taxon>
        <taxon>Platyhelminthes</taxon>
        <taxon>Trematoda</taxon>
        <taxon>Digenea</taxon>
        <taxon>Strigeidida</taxon>
        <taxon>Schistosomatoidea</taxon>
        <taxon>Schistosomatidae</taxon>
        <taxon>Schistosoma</taxon>
    </lineage>
</organism>
<dbReference type="AlphaFoldDB" id="A0A183JZ09"/>
<sequence length="130" mass="14667">MIVGGNQQKTLNLGFVLFGTRQKDVPVILRELILPNRFYPVTQFHRVESRRTAIDQSRVGICASFADCPDITLSYKLFKQEWIVASSGIQEARFILFGTRQLDVPASQSWCSLWDSNPVPFASNAIMLST</sequence>
<keyword evidence="2" id="KW-1185">Reference proteome</keyword>
<dbReference type="WBParaSite" id="SCUD_0000796601-mRNA-1">
    <property type="protein sequence ID" value="SCUD_0000796601-mRNA-1"/>
    <property type="gene ID" value="SCUD_0000796601"/>
</dbReference>
<reference evidence="1 2" key="2">
    <citation type="submission" date="2018-11" db="EMBL/GenBank/DDBJ databases">
        <authorList>
            <consortium name="Pathogen Informatics"/>
        </authorList>
    </citation>
    <scope>NUCLEOTIDE SEQUENCE [LARGE SCALE GENOMIC DNA]</scope>
    <source>
        <strain evidence="1">Dakar</strain>
        <strain evidence="2">Dakar, Senegal</strain>
    </source>
</reference>
<gene>
    <name evidence="1" type="ORF">SCUD_LOCUS7966</name>
</gene>
<reference evidence="3" key="1">
    <citation type="submission" date="2016-06" db="UniProtKB">
        <authorList>
            <consortium name="WormBaseParasite"/>
        </authorList>
    </citation>
    <scope>IDENTIFICATION</scope>
</reference>
<evidence type="ECO:0000313" key="2">
    <source>
        <dbReference type="Proteomes" id="UP000279833"/>
    </source>
</evidence>